<sequence length="221" mass="24102">MTTLIPFPLNRQQSLLLAGPAGQLEVLTTYPESPRNPPVIAVICHPHPLFGGTLTNKVVTTLARSFNTLGFSTVRFNFRGVGKSQGEYAKGIGETEDLLALLQWLKTACPDHAVWLAGFSFGAYVAACGAKKWPVEQLICVAPPIENFPFKSLPPFPCPWLLVQGDQDEVVSANAVFSWAENLDNPPPVIKIKGATHFFHGQLIELREELIAAITPTLKTT</sequence>
<organism evidence="2 3">
    <name type="scientific">Candidatus Rickettsiella viridis</name>
    <dbReference type="NCBI Taxonomy" id="676208"/>
    <lineage>
        <taxon>Bacteria</taxon>
        <taxon>Pseudomonadati</taxon>
        <taxon>Pseudomonadota</taxon>
        <taxon>Gammaproteobacteria</taxon>
        <taxon>Legionellales</taxon>
        <taxon>Coxiellaceae</taxon>
        <taxon>Rickettsiella</taxon>
    </lineage>
</organism>
<dbReference type="InterPro" id="IPR029058">
    <property type="entry name" value="AB_hydrolase_fold"/>
</dbReference>
<protein>
    <submittedName>
        <fullName evidence="2">Alpha/beta hydrolase</fullName>
    </submittedName>
</protein>
<dbReference type="SUPFAM" id="SSF53474">
    <property type="entry name" value="alpha/beta-Hydrolases"/>
    <property type="match status" value="1"/>
</dbReference>
<reference evidence="2 3" key="1">
    <citation type="submission" date="2017-03" db="EMBL/GenBank/DDBJ databases">
        <title>The genome sequence of Candidatus Rickettsiella viridis.</title>
        <authorList>
            <person name="Nikoh N."/>
            <person name="Tsuchida T."/>
            <person name="Yamaguchi K."/>
            <person name="Maeda T."/>
            <person name="Shigenobu S."/>
            <person name="Fukatsu T."/>
        </authorList>
    </citation>
    <scope>NUCLEOTIDE SEQUENCE [LARGE SCALE GENOMIC DNA]</scope>
    <source>
        <strain evidence="2 3">Ap-RA04</strain>
    </source>
</reference>
<dbReference type="EMBL" id="AP018005">
    <property type="protein sequence ID" value="BBB15480.1"/>
    <property type="molecule type" value="Genomic_DNA"/>
</dbReference>
<gene>
    <name evidence="2" type="ORF">RVIR1_10080</name>
</gene>
<dbReference type="Pfam" id="PF12146">
    <property type="entry name" value="Hydrolase_4"/>
    <property type="match status" value="1"/>
</dbReference>
<dbReference type="AlphaFoldDB" id="A0A2Z5UWX9"/>
<dbReference type="KEGG" id="rvi:RVIR1_10080"/>
<evidence type="ECO:0000259" key="1">
    <source>
        <dbReference type="Pfam" id="PF12146"/>
    </source>
</evidence>
<dbReference type="RefSeq" id="WP_126322940.1">
    <property type="nucleotide sequence ID" value="NZ_AP018005.1"/>
</dbReference>
<dbReference type="InterPro" id="IPR022742">
    <property type="entry name" value="Hydrolase_4"/>
</dbReference>
<accession>A0A2Z5UWX9</accession>
<dbReference type="GO" id="GO:0016787">
    <property type="term" value="F:hydrolase activity"/>
    <property type="evidence" value="ECO:0007669"/>
    <property type="project" value="UniProtKB-KW"/>
</dbReference>
<dbReference type="Proteomes" id="UP000282483">
    <property type="component" value="Chromosome"/>
</dbReference>
<keyword evidence="2" id="KW-0378">Hydrolase</keyword>
<proteinExistence type="predicted"/>
<name>A0A2Z5UWX9_9COXI</name>
<evidence type="ECO:0000313" key="2">
    <source>
        <dbReference type="EMBL" id="BBB15480.1"/>
    </source>
</evidence>
<dbReference type="PANTHER" id="PTHR42103">
    <property type="entry name" value="ALPHA/BETA-HYDROLASES SUPERFAMILY PROTEIN"/>
    <property type="match status" value="1"/>
</dbReference>
<dbReference type="PANTHER" id="PTHR42103:SF2">
    <property type="entry name" value="AB HYDROLASE-1 DOMAIN-CONTAINING PROTEIN"/>
    <property type="match status" value="1"/>
</dbReference>
<keyword evidence="3" id="KW-1185">Reference proteome</keyword>
<dbReference type="Gene3D" id="3.40.50.1820">
    <property type="entry name" value="alpha/beta hydrolase"/>
    <property type="match status" value="1"/>
</dbReference>
<dbReference type="OrthoDB" id="9800435at2"/>
<evidence type="ECO:0000313" key="3">
    <source>
        <dbReference type="Proteomes" id="UP000282483"/>
    </source>
</evidence>
<feature type="domain" description="Serine aminopeptidase S33" evidence="1">
    <location>
        <begin position="59"/>
        <end position="146"/>
    </location>
</feature>